<proteinExistence type="predicted"/>
<dbReference type="InterPro" id="IPR001841">
    <property type="entry name" value="Znf_RING"/>
</dbReference>
<dbReference type="AlphaFoldDB" id="A0A3M6VT28"/>
<evidence type="ECO:0000256" key="1">
    <source>
        <dbReference type="PROSITE-ProRule" id="PRU00175"/>
    </source>
</evidence>
<keyword evidence="1" id="KW-0479">Metal-binding</keyword>
<evidence type="ECO:0000256" key="2">
    <source>
        <dbReference type="SAM" id="MobiDB-lite"/>
    </source>
</evidence>
<dbReference type="VEuPathDB" id="FungiDB:DD237_001212"/>
<dbReference type="PROSITE" id="PS50089">
    <property type="entry name" value="ZF_RING_2"/>
    <property type="match status" value="1"/>
</dbReference>
<comment type="caution">
    <text evidence="4">The sequence shown here is derived from an EMBL/GenBank/DDBJ whole genome shotgun (WGS) entry which is preliminary data.</text>
</comment>
<keyword evidence="5" id="KW-1185">Reference proteome</keyword>
<gene>
    <name evidence="4" type="ORF">DD238_001431</name>
</gene>
<protein>
    <recommendedName>
        <fullName evidence="3">RING-type domain-containing protein</fullName>
    </recommendedName>
</protein>
<feature type="compositionally biased region" description="Polar residues" evidence="2">
    <location>
        <begin position="327"/>
        <end position="336"/>
    </location>
</feature>
<dbReference type="SUPFAM" id="SSF57850">
    <property type="entry name" value="RING/U-box"/>
    <property type="match status" value="1"/>
</dbReference>
<reference evidence="4 5" key="1">
    <citation type="submission" date="2018-06" db="EMBL/GenBank/DDBJ databases">
        <title>Comparative genomics of downy mildews reveals potential adaptations to biotrophy.</title>
        <authorList>
            <person name="Fletcher K."/>
            <person name="Klosterman S.J."/>
            <person name="Derevnina L."/>
            <person name="Martin F."/>
            <person name="Koike S."/>
            <person name="Reyes Chin-Wo S."/>
            <person name="Mou B."/>
            <person name="Michelmore R."/>
        </authorList>
    </citation>
    <scope>NUCLEOTIDE SEQUENCE [LARGE SCALE GENOMIC DNA]</scope>
    <source>
        <strain evidence="4 5">R14</strain>
    </source>
</reference>
<feature type="domain" description="RING-type" evidence="3">
    <location>
        <begin position="407"/>
        <end position="453"/>
    </location>
</feature>
<sequence>MSEKVSDVGTIESTSDRQKEELRCLVRRYTKLDEKSEEGLAIAKQVYADTGYYLGPMTKEIPKFAMDSKYRKKSLKKLTGFLNVMNQEWSDADSKREFYTETKYSRNEDGLFEYMDTVTGAQISTRAYEQRYLQYIKAHEINPVLRLFPDQEIVAREDKGMENDTPASSAVLKADENTTSLFVATLGIDISSSFIIDKYFFSSGARQAPLDIQKYRGEDMAFRAAVDSARADLWHRWGIAFDRVSADRAIQAGSGHSEQQLQPTIDVADHRSATRKRARERRRSLVLPNSDDILSIEASVENSSEDANDTTSSKSDSHQPRPKKCRSMSQKSNTAQKSRRESRRQSIVSQVDYSLIVTSEAEEKTAATNCRVPQSSRKSLFPRHSANGYARETSSLEIVEDEDSDLCQLCYSEKALVHMNRCDHAVCSSCWSRLSPSSGKIGISLRRVCPWDREVVTNGSEEKSL</sequence>
<dbReference type="Gene3D" id="3.30.40.10">
    <property type="entry name" value="Zinc/RING finger domain, C3HC4 (zinc finger)"/>
    <property type="match status" value="1"/>
</dbReference>
<keyword evidence="1" id="KW-0863">Zinc-finger</keyword>
<feature type="region of interest" description="Disordered" evidence="2">
    <location>
        <begin position="296"/>
        <end position="346"/>
    </location>
</feature>
<evidence type="ECO:0000313" key="5">
    <source>
        <dbReference type="Proteomes" id="UP000282087"/>
    </source>
</evidence>
<dbReference type="InterPro" id="IPR013083">
    <property type="entry name" value="Znf_RING/FYVE/PHD"/>
</dbReference>
<dbReference type="CDD" id="cd16449">
    <property type="entry name" value="RING-HC"/>
    <property type="match status" value="1"/>
</dbReference>
<accession>A0A3M6VT28</accession>
<keyword evidence="1" id="KW-0862">Zinc</keyword>
<organism evidence="4 5">
    <name type="scientific">Peronospora effusa</name>
    <dbReference type="NCBI Taxonomy" id="542832"/>
    <lineage>
        <taxon>Eukaryota</taxon>
        <taxon>Sar</taxon>
        <taxon>Stramenopiles</taxon>
        <taxon>Oomycota</taxon>
        <taxon>Peronosporomycetes</taxon>
        <taxon>Peronosporales</taxon>
        <taxon>Peronosporaceae</taxon>
        <taxon>Peronospora</taxon>
    </lineage>
</organism>
<dbReference type="EMBL" id="QLLG01000164">
    <property type="protein sequence ID" value="RMX67540.1"/>
    <property type="molecule type" value="Genomic_DNA"/>
</dbReference>
<name>A0A3M6VT28_9STRA</name>
<dbReference type="GO" id="GO:0008270">
    <property type="term" value="F:zinc ion binding"/>
    <property type="evidence" value="ECO:0007669"/>
    <property type="project" value="UniProtKB-KW"/>
</dbReference>
<dbReference type="Proteomes" id="UP000282087">
    <property type="component" value="Unassembled WGS sequence"/>
</dbReference>
<evidence type="ECO:0000313" key="4">
    <source>
        <dbReference type="EMBL" id="RMX67540.1"/>
    </source>
</evidence>
<evidence type="ECO:0000259" key="3">
    <source>
        <dbReference type="PROSITE" id="PS50089"/>
    </source>
</evidence>